<gene>
    <name evidence="3" type="ORF">K435DRAFT_857877</name>
</gene>
<dbReference type="SUPFAM" id="SSF52047">
    <property type="entry name" value="RNI-like"/>
    <property type="match status" value="1"/>
</dbReference>
<feature type="compositionally biased region" description="Low complexity" evidence="1">
    <location>
        <begin position="431"/>
        <end position="445"/>
    </location>
</feature>
<dbReference type="OrthoDB" id="3038402at2759"/>
<dbReference type="InterPro" id="IPR001810">
    <property type="entry name" value="F-box_dom"/>
</dbReference>
<dbReference type="Pfam" id="PF12937">
    <property type="entry name" value="F-box-like"/>
    <property type="match status" value="1"/>
</dbReference>
<dbReference type="EMBL" id="ML179161">
    <property type="protein sequence ID" value="THU97172.1"/>
    <property type="molecule type" value="Genomic_DNA"/>
</dbReference>
<name>A0A4S8M4P0_DENBC</name>
<feature type="domain" description="F-box" evidence="2">
    <location>
        <begin position="9"/>
        <end position="62"/>
    </location>
</feature>
<feature type="region of interest" description="Disordered" evidence="1">
    <location>
        <begin position="428"/>
        <end position="459"/>
    </location>
</feature>
<sequence>MSDSTTVAINHLPDEILLEILKLAIHSIHRLHPTHRLSAFSSVSHHWHSLCVNSPELWTDIRIIDNQLSGVDLENWTRRWLERSHPRLVDIYLDIPLEYIRDLRRVDPVFSMLPNYLARIRSLSICQNTICRSKLSKLIVSLPTATHLEHLDLRLADYWKSQYCDVRSISMDEVVHAGVVLPNLRSQKIAHINIVFPLERLTSIELHFLVPNEDSFRQMARMCPTLECLTLQSLDPLENPLPIGTPPIHMPYLRFLSVGFRSSGSSWRNSPEVEILSILSAPNLHHLRVSGHPRRPSLRDVLPPLASFPSLHTLRLQQFDLWLDTLFDHTYFGEPSSVRHLQLVQTSLLNSLNPPSGPPSGPIPFPLLDTLTLYSTRFHNTVMRLRELVAHSQPHTSSSSFYSIKRIYVSKFSMRELRDSFKKHILNVKGKSNSKNNSNSNSNSNNRERERGLEGTTEDGYVTLEEWLGDGVELCELDVENEKDEDEDDA</sequence>
<accession>A0A4S8M4P0</accession>
<dbReference type="AlphaFoldDB" id="A0A4S8M4P0"/>
<dbReference type="Gene3D" id="1.20.1280.50">
    <property type="match status" value="1"/>
</dbReference>
<dbReference type="Gene3D" id="3.80.10.10">
    <property type="entry name" value="Ribonuclease Inhibitor"/>
    <property type="match status" value="1"/>
</dbReference>
<evidence type="ECO:0000313" key="4">
    <source>
        <dbReference type="Proteomes" id="UP000297245"/>
    </source>
</evidence>
<dbReference type="CDD" id="cd09917">
    <property type="entry name" value="F-box_SF"/>
    <property type="match status" value="1"/>
</dbReference>
<proteinExistence type="predicted"/>
<evidence type="ECO:0000313" key="3">
    <source>
        <dbReference type="EMBL" id="THU97172.1"/>
    </source>
</evidence>
<reference evidence="3 4" key="1">
    <citation type="journal article" date="2019" name="Nat. Ecol. Evol.">
        <title>Megaphylogeny resolves global patterns of mushroom evolution.</title>
        <authorList>
            <person name="Varga T."/>
            <person name="Krizsan K."/>
            <person name="Foldi C."/>
            <person name="Dima B."/>
            <person name="Sanchez-Garcia M."/>
            <person name="Sanchez-Ramirez S."/>
            <person name="Szollosi G.J."/>
            <person name="Szarkandi J.G."/>
            <person name="Papp V."/>
            <person name="Albert L."/>
            <person name="Andreopoulos W."/>
            <person name="Angelini C."/>
            <person name="Antonin V."/>
            <person name="Barry K.W."/>
            <person name="Bougher N.L."/>
            <person name="Buchanan P."/>
            <person name="Buyck B."/>
            <person name="Bense V."/>
            <person name="Catcheside P."/>
            <person name="Chovatia M."/>
            <person name="Cooper J."/>
            <person name="Damon W."/>
            <person name="Desjardin D."/>
            <person name="Finy P."/>
            <person name="Geml J."/>
            <person name="Haridas S."/>
            <person name="Hughes K."/>
            <person name="Justo A."/>
            <person name="Karasinski D."/>
            <person name="Kautmanova I."/>
            <person name="Kiss B."/>
            <person name="Kocsube S."/>
            <person name="Kotiranta H."/>
            <person name="LaButti K.M."/>
            <person name="Lechner B.E."/>
            <person name="Liimatainen K."/>
            <person name="Lipzen A."/>
            <person name="Lukacs Z."/>
            <person name="Mihaltcheva S."/>
            <person name="Morgado L.N."/>
            <person name="Niskanen T."/>
            <person name="Noordeloos M.E."/>
            <person name="Ohm R.A."/>
            <person name="Ortiz-Santana B."/>
            <person name="Ovrebo C."/>
            <person name="Racz N."/>
            <person name="Riley R."/>
            <person name="Savchenko A."/>
            <person name="Shiryaev A."/>
            <person name="Soop K."/>
            <person name="Spirin V."/>
            <person name="Szebenyi C."/>
            <person name="Tomsovsky M."/>
            <person name="Tulloss R.E."/>
            <person name="Uehling J."/>
            <person name="Grigoriev I.V."/>
            <person name="Vagvolgyi C."/>
            <person name="Papp T."/>
            <person name="Martin F.M."/>
            <person name="Miettinen O."/>
            <person name="Hibbett D.S."/>
            <person name="Nagy L.G."/>
        </authorList>
    </citation>
    <scope>NUCLEOTIDE SEQUENCE [LARGE SCALE GENOMIC DNA]</scope>
    <source>
        <strain evidence="3 4">CBS 962.96</strain>
    </source>
</reference>
<keyword evidence="4" id="KW-1185">Reference proteome</keyword>
<dbReference type="Proteomes" id="UP000297245">
    <property type="component" value="Unassembled WGS sequence"/>
</dbReference>
<dbReference type="InterPro" id="IPR036047">
    <property type="entry name" value="F-box-like_dom_sf"/>
</dbReference>
<evidence type="ECO:0000259" key="2">
    <source>
        <dbReference type="Pfam" id="PF12937"/>
    </source>
</evidence>
<protein>
    <recommendedName>
        <fullName evidence="2">F-box domain-containing protein</fullName>
    </recommendedName>
</protein>
<dbReference type="InterPro" id="IPR032675">
    <property type="entry name" value="LRR_dom_sf"/>
</dbReference>
<organism evidence="3 4">
    <name type="scientific">Dendrothele bispora (strain CBS 962.96)</name>
    <dbReference type="NCBI Taxonomy" id="1314807"/>
    <lineage>
        <taxon>Eukaryota</taxon>
        <taxon>Fungi</taxon>
        <taxon>Dikarya</taxon>
        <taxon>Basidiomycota</taxon>
        <taxon>Agaricomycotina</taxon>
        <taxon>Agaricomycetes</taxon>
        <taxon>Agaricomycetidae</taxon>
        <taxon>Agaricales</taxon>
        <taxon>Agaricales incertae sedis</taxon>
        <taxon>Dendrothele</taxon>
    </lineage>
</organism>
<evidence type="ECO:0000256" key="1">
    <source>
        <dbReference type="SAM" id="MobiDB-lite"/>
    </source>
</evidence>
<dbReference type="SUPFAM" id="SSF81383">
    <property type="entry name" value="F-box domain"/>
    <property type="match status" value="1"/>
</dbReference>